<proteinExistence type="inferred from homology"/>
<evidence type="ECO:0000259" key="4">
    <source>
        <dbReference type="PROSITE" id="PS51186"/>
    </source>
</evidence>
<comment type="similarity">
    <text evidence="3">Belongs to the acetyltransferase family. RimJ subfamily.</text>
</comment>
<dbReference type="InterPro" id="IPR000182">
    <property type="entry name" value="GNAT_dom"/>
</dbReference>
<keyword evidence="2" id="KW-0012">Acyltransferase</keyword>
<gene>
    <name evidence="5" type="ORF">NBH00_04595</name>
</gene>
<dbReference type="Pfam" id="PF13302">
    <property type="entry name" value="Acetyltransf_3"/>
    <property type="match status" value="1"/>
</dbReference>
<evidence type="ECO:0000313" key="5">
    <source>
        <dbReference type="EMBL" id="UTI65494.1"/>
    </source>
</evidence>
<evidence type="ECO:0000256" key="3">
    <source>
        <dbReference type="ARBA" id="ARBA00038502"/>
    </source>
</evidence>
<evidence type="ECO:0000256" key="1">
    <source>
        <dbReference type="ARBA" id="ARBA00022679"/>
    </source>
</evidence>
<accession>A0ABY5DVA2</accession>
<dbReference type="SUPFAM" id="SSF55729">
    <property type="entry name" value="Acyl-CoA N-acyltransferases (Nat)"/>
    <property type="match status" value="1"/>
</dbReference>
<organism evidence="5 6">
    <name type="scientific">Paraconexibacter antarcticus</name>
    <dbReference type="NCBI Taxonomy" id="2949664"/>
    <lineage>
        <taxon>Bacteria</taxon>
        <taxon>Bacillati</taxon>
        <taxon>Actinomycetota</taxon>
        <taxon>Thermoleophilia</taxon>
        <taxon>Solirubrobacterales</taxon>
        <taxon>Paraconexibacteraceae</taxon>
        <taxon>Paraconexibacter</taxon>
    </lineage>
</organism>
<dbReference type="InterPro" id="IPR016181">
    <property type="entry name" value="Acyl_CoA_acyltransferase"/>
</dbReference>
<dbReference type="PANTHER" id="PTHR43792:SF8">
    <property type="entry name" value="[RIBOSOMAL PROTEIN US5]-ALANINE N-ACETYLTRANSFERASE"/>
    <property type="match status" value="1"/>
</dbReference>
<dbReference type="InterPro" id="IPR051531">
    <property type="entry name" value="N-acetyltransferase"/>
</dbReference>
<evidence type="ECO:0000256" key="2">
    <source>
        <dbReference type="ARBA" id="ARBA00023315"/>
    </source>
</evidence>
<keyword evidence="1" id="KW-0808">Transferase</keyword>
<keyword evidence="6" id="KW-1185">Reference proteome</keyword>
<dbReference type="Proteomes" id="UP001056035">
    <property type="component" value="Chromosome"/>
</dbReference>
<dbReference type="PANTHER" id="PTHR43792">
    <property type="entry name" value="GNAT FAMILY, PUTATIVE (AFU_ORTHOLOGUE AFUA_3G00765)-RELATED-RELATED"/>
    <property type="match status" value="1"/>
</dbReference>
<reference evidence="5 6" key="1">
    <citation type="submission" date="2022-06" db="EMBL/GenBank/DDBJ databases">
        <title>Paraconexibacter antarcticus.</title>
        <authorList>
            <person name="Kim C.S."/>
        </authorList>
    </citation>
    <scope>NUCLEOTIDE SEQUENCE [LARGE SCALE GENOMIC DNA]</scope>
    <source>
        <strain evidence="5 6">02-257</strain>
    </source>
</reference>
<dbReference type="RefSeq" id="WP_254572174.1">
    <property type="nucleotide sequence ID" value="NZ_CP098502.1"/>
</dbReference>
<evidence type="ECO:0000313" key="6">
    <source>
        <dbReference type="Proteomes" id="UP001056035"/>
    </source>
</evidence>
<sequence length="170" mass="18647">MAPSARADVRIEPWGEGDLPLLHGLMGDPAMMEHLGGPDTVEQIEARHARYLASGDPVMRVVDVASGAGIGWVGYWEREWQGAHVFETGWSVLPAHWGRGVARAATAQVLDLARAERRLRWVHAYPGVDNAGSNGVCRSLGFELRGAVDLPLTATDLTLRCHDWRYDLQA</sequence>
<feature type="domain" description="N-acetyltransferase" evidence="4">
    <location>
        <begin position="9"/>
        <end position="162"/>
    </location>
</feature>
<dbReference type="PROSITE" id="PS51186">
    <property type="entry name" value="GNAT"/>
    <property type="match status" value="1"/>
</dbReference>
<dbReference type="EMBL" id="CP098502">
    <property type="protein sequence ID" value="UTI65494.1"/>
    <property type="molecule type" value="Genomic_DNA"/>
</dbReference>
<protein>
    <submittedName>
        <fullName evidence="5">GNAT family N-acetyltransferase</fullName>
    </submittedName>
</protein>
<dbReference type="CDD" id="cd04301">
    <property type="entry name" value="NAT_SF"/>
    <property type="match status" value="1"/>
</dbReference>
<name>A0ABY5DVA2_9ACTN</name>
<dbReference type="Gene3D" id="3.40.630.30">
    <property type="match status" value="1"/>
</dbReference>